<organism evidence="2 3">
    <name type="scientific">Listeria monocytogenes serotype 4a (strain M7)</name>
    <dbReference type="NCBI Taxonomy" id="1030009"/>
    <lineage>
        <taxon>Bacteria</taxon>
        <taxon>Bacillati</taxon>
        <taxon>Bacillota</taxon>
        <taxon>Bacilli</taxon>
        <taxon>Bacillales</taxon>
        <taxon>Listeriaceae</taxon>
        <taxon>Listeria</taxon>
    </lineage>
</organism>
<evidence type="ECO:0000313" key="3">
    <source>
        <dbReference type="Proteomes" id="UP000000486"/>
    </source>
</evidence>
<evidence type="ECO:0000313" key="2">
    <source>
        <dbReference type="EMBL" id="AEH91163.1"/>
    </source>
</evidence>
<feature type="domain" description="P68 RBP/TagC-like beta-propeller" evidence="1">
    <location>
        <begin position="42"/>
        <end position="269"/>
    </location>
</feature>
<protein>
    <recommendedName>
        <fullName evidence="1">P68 RBP/TagC-like beta-propeller domain-containing protein</fullName>
    </recommendedName>
</protein>
<dbReference type="RefSeq" id="WP_012582128.1">
    <property type="nucleotide sequence ID" value="NC_017537.1"/>
</dbReference>
<evidence type="ECO:0000259" key="1">
    <source>
        <dbReference type="Pfam" id="PF21311"/>
    </source>
</evidence>
<dbReference type="Proteomes" id="UP000000486">
    <property type="component" value="Chromosome"/>
</dbReference>
<dbReference type="EMBL" id="CP002816">
    <property type="protein sequence ID" value="AEH91163.1"/>
    <property type="molecule type" value="Genomic_DNA"/>
</dbReference>
<accession>A0A0E0USR1</accession>
<dbReference type="PATRIC" id="fig|1030009.3.peg.153"/>
<dbReference type="HOGENOM" id="CLU_053506_0_0_9"/>
<dbReference type="Pfam" id="PF21311">
    <property type="entry name" value="Phage_RBD_prop"/>
    <property type="match status" value="1"/>
</dbReference>
<dbReference type="InterPro" id="IPR048799">
    <property type="entry name" value="P68_RBP_TagC-like_beta-prop"/>
</dbReference>
<dbReference type="AlphaFoldDB" id="A0A0E0USR1"/>
<reference evidence="2 3" key="1">
    <citation type="journal article" date="2011" name="J. Bacteriol.">
        <title>Genome sequence of the nonpathogenic Listeria monocytogenes serovar 4a strain M7.</title>
        <authorList>
            <person name="Chen J."/>
            <person name="Xia Y."/>
            <person name="Cheng C."/>
            <person name="Fang C."/>
            <person name="Shan Y."/>
            <person name="Jin G."/>
            <person name="Fang W."/>
        </authorList>
    </citation>
    <scope>NUCLEOTIDE SEQUENCE [LARGE SCALE GENOMIC DNA]</scope>
    <source>
        <strain evidence="2 3">M7</strain>
    </source>
</reference>
<proteinExistence type="predicted"/>
<name>A0A0E0USR1_LISMM</name>
<sequence>MSEIVKEFDIKKAQDNLATLVNCWEPFQFIMISDSYVYGVSQTARVEPNDATIYQIDNNGEVMGKMLLVGGTHNSAYGVKTINGKDYIYAPIHTSTGDKVVYKFEFEKDTTITEKSPKAKKLGDFKQKKSLNISISNDDVFVFTLLADNTATVMKFTLAEFEQGATDSAIKFDVGNKTYGYLQGFAGFGDKVYIAIGPGGTALDPVSKCYLYTHSLIDGSLYDKQWISWGSDDELGEPFNKYREPEGMDFFVSKTGEPVLVQTVFTGGNSGDGKTVRRRNKLYTITNLNNSDDFTNKFSRKRPASATLFKGELKGNDASTVYLPRDIANFEYIVVSWMHGDGVRRQESFHVKTLEGYPRVDLSNIVLQGDGFATIYYFIVEFSTSKMRVVNSRARRMKPTGWDALVDPYANSIILSVEGYNLR</sequence>
<gene>
    <name evidence="2" type="ordered locus">LMM7_0157</name>
</gene>
<dbReference type="KEGG" id="lmq:LMM7_0157"/>